<organism evidence="1">
    <name type="scientific">marine sediment metagenome</name>
    <dbReference type="NCBI Taxonomy" id="412755"/>
    <lineage>
        <taxon>unclassified sequences</taxon>
        <taxon>metagenomes</taxon>
        <taxon>ecological metagenomes</taxon>
    </lineage>
</organism>
<protein>
    <submittedName>
        <fullName evidence="1">Uncharacterized protein</fullName>
    </submittedName>
</protein>
<sequence length="282" mass="29964">MAKDEDWWKRTGAGAASGAAMGSPGGPLGIGVGALLGGAAGFFGGGGDDEEERLKIISTLNPEQQALMKQYAPWLQGNIGKGLRAWEGPWTAPLGEEEKWGMGKYREAVEGLSPEETRNWYMKYMAPAEERYMKEKILPGIREAGVPGGTLRGTGTEGRVSGAWERFGESQLGRIGGAIQSERAAARGMLPGYMGAASLPRLIEQQDLDKQVAEFIRTTPELSPIMNMIRDILGIQTKAGYFPGQTESPFASILPSLGKLAGGVDWSQFGGTTPTGPTAVTA</sequence>
<name>A0A0F9QLJ8_9ZZZZ</name>
<proteinExistence type="predicted"/>
<dbReference type="AlphaFoldDB" id="A0A0F9QLJ8"/>
<reference evidence="1" key="1">
    <citation type="journal article" date="2015" name="Nature">
        <title>Complex archaea that bridge the gap between prokaryotes and eukaryotes.</title>
        <authorList>
            <person name="Spang A."/>
            <person name="Saw J.H."/>
            <person name="Jorgensen S.L."/>
            <person name="Zaremba-Niedzwiedzka K."/>
            <person name="Martijn J."/>
            <person name="Lind A.E."/>
            <person name="van Eijk R."/>
            <person name="Schleper C."/>
            <person name="Guy L."/>
            <person name="Ettema T.J."/>
        </authorList>
    </citation>
    <scope>NUCLEOTIDE SEQUENCE</scope>
</reference>
<gene>
    <name evidence="1" type="ORF">LCGC14_0686850</name>
</gene>
<evidence type="ECO:0000313" key="1">
    <source>
        <dbReference type="EMBL" id="KKN45060.1"/>
    </source>
</evidence>
<dbReference type="EMBL" id="LAZR01001413">
    <property type="protein sequence ID" value="KKN45060.1"/>
    <property type="molecule type" value="Genomic_DNA"/>
</dbReference>
<comment type="caution">
    <text evidence="1">The sequence shown here is derived from an EMBL/GenBank/DDBJ whole genome shotgun (WGS) entry which is preliminary data.</text>
</comment>
<accession>A0A0F9QLJ8</accession>